<dbReference type="Proteomes" id="UP000247763">
    <property type="component" value="Chromosome"/>
</dbReference>
<dbReference type="EMBL" id="CP029479">
    <property type="protein sequence ID" value="AWM76739.1"/>
    <property type="molecule type" value="Genomic_DNA"/>
</dbReference>
<name>A0A2Z3HVD8_9CAUL</name>
<dbReference type="PIRSF" id="PIRSF006487">
    <property type="entry name" value="GcvT"/>
    <property type="match status" value="1"/>
</dbReference>
<dbReference type="InterPro" id="IPR045179">
    <property type="entry name" value="YgfZ/GcvT"/>
</dbReference>
<dbReference type="Pfam" id="PF25455">
    <property type="entry name" value="Beta-barrel_CAF17_C"/>
    <property type="match status" value="1"/>
</dbReference>
<reference evidence="4" key="1">
    <citation type="submission" date="2018-05" db="EMBL/GenBank/DDBJ databases">
        <title>Genome sequencing of Phenylobacterium sp. HYN0004.</title>
        <authorList>
            <person name="Yi H."/>
            <person name="Baek C."/>
        </authorList>
    </citation>
    <scope>NUCLEOTIDE SEQUENCE [LARGE SCALE GENOMIC DNA]</scope>
    <source>
        <strain evidence="4">HYN0004</strain>
    </source>
</reference>
<dbReference type="KEGG" id="phb:HYN04_02555"/>
<keyword evidence="4" id="KW-1185">Reference proteome</keyword>
<accession>A0A2Z3HVD8</accession>
<dbReference type="Gene3D" id="3.30.1360.120">
    <property type="entry name" value="Probable tRNA modification gtpase trme, domain 1"/>
    <property type="match status" value="2"/>
</dbReference>
<organism evidence="3 4">
    <name type="scientific">Phenylobacterium parvum</name>
    <dbReference type="NCBI Taxonomy" id="2201350"/>
    <lineage>
        <taxon>Bacteria</taxon>
        <taxon>Pseudomonadati</taxon>
        <taxon>Pseudomonadota</taxon>
        <taxon>Alphaproteobacteria</taxon>
        <taxon>Caulobacterales</taxon>
        <taxon>Caulobacteraceae</taxon>
        <taxon>Phenylobacterium</taxon>
    </lineage>
</organism>
<gene>
    <name evidence="3" type="ORF">HYN04_02555</name>
</gene>
<dbReference type="InterPro" id="IPR057460">
    <property type="entry name" value="CAF17_C"/>
</dbReference>
<evidence type="ECO:0000256" key="1">
    <source>
        <dbReference type="ARBA" id="ARBA00022946"/>
    </source>
</evidence>
<evidence type="ECO:0000313" key="3">
    <source>
        <dbReference type="EMBL" id="AWM76739.1"/>
    </source>
</evidence>
<dbReference type="OrthoDB" id="9796287at2"/>
<dbReference type="PANTHER" id="PTHR22602">
    <property type="entry name" value="TRANSFERASE CAF17, MITOCHONDRIAL-RELATED"/>
    <property type="match status" value="1"/>
</dbReference>
<dbReference type="AlphaFoldDB" id="A0A2Z3HVD8"/>
<keyword evidence="1" id="KW-0809">Transit peptide</keyword>
<evidence type="ECO:0000259" key="2">
    <source>
        <dbReference type="Pfam" id="PF25455"/>
    </source>
</evidence>
<dbReference type="InterPro" id="IPR017703">
    <property type="entry name" value="YgfZ/GCV_T_CS"/>
</dbReference>
<evidence type="ECO:0000313" key="4">
    <source>
        <dbReference type="Proteomes" id="UP000247763"/>
    </source>
</evidence>
<feature type="domain" description="CAF17 C-terminal" evidence="2">
    <location>
        <begin position="199"/>
        <end position="259"/>
    </location>
</feature>
<protein>
    <submittedName>
        <fullName evidence="3">Glycine cleavage system protein T</fullName>
    </submittedName>
</protein>
<dbReference type="NCBIfam" id="TIGR03317">
    <property type="entry name" value="ygfZ_signature"/>
    <property type="match status" value="1"/>
</dbReference>
<dbReference type="SUPFAM" id="SSF103025">
    <property type="entry name" value="Folate-binding domain"/>
    <property type="match status" value="1"/>
</dbReference>
<dbReference type="GO" id="GO:0016226">
    <property type="term" value="P:iron-sulfur cluster assembly"/>
    <property type="evidence" value="ECO:0007669"/>
    <property type="project" value="TreeGrafter"/>
</dbReference>
<proteinExistence type="predicted"/>
<dbReference type="InterPro" id="IPR027266">
    <property type="entry name" value="TrmE/GcvT-like"/>
</dbReference>
<dbReference type="PANTHER" id="PTHR22602:SF0">
    <property type="entry name" value="TRANSFERASE CAF17, MITOCHONDRIAL-RELATED"/>
    <property type="match status" value="1"/>
</dbReference>
<dbReference type="RefSeq" id="WP_110449308.1">
    <property type="nucleotide sequence ID" value="NZ_CP029479.1"/>
</dbReference>
<sequence length="260" mass="28681">MTNCVRLHDRAVVEVSGDDRVTFLQGLVSQSVEGLADDEARYGALLTPQGRILFDLFIVGRPGAIWLDVARARREELVARLKIYRLRARVEITPGEAEVWASWPTAPAGAGPGWVPDPRREGLAWRAWGPASPPVPNSGAEEWRRRRLELGIGDAEDFDFDRDYPVELNLDLVAGIDFSKGCFVGQETTSRMKRRGQVKTRLVPIRFEGPPPPRGAEVLNGALRAGEVRSGVEGLALALLRLDRLEGDLTVDGRPVHPHS</sequence>